<dbReference type="PROSITE" id="PS00687">
    <property type="entry name" value="ALDEHYDE_DEHYDR_GLU"/>
    <property type="match status" value="1"/>
</dbReference>
<evidence type="ECO:0000313" key="6">
    <source>
        <dbReference type="Proteomes" id="UP001500503"/>
    </source>
</evidence>
<evidence type="ECO:0000256" key="3">
    <source>
        <dbReference type="RuleBase" id="RU003345"/>
    </source>
</evidence>
<dbReference type="Pfam" id="PF00171">
    <property type="entry name" value="Aldedh"/>
    <property type="match status" value="1"/>
</dbReference>
<dbReference type="RefSeq" id="WP_345475165.1">
    <property type="nucleotide sequence ID" value="NZ_BAABHF010000061.1"/>
</dbReference>
<dbReference type="Gene3D" id="3.40.605.10">
    <property type="entry name" value="Aldehyde Dehydrogenase, Chain A, domain 1"/>
    <property type="match status" value="1"/>
</dbReference>
<evidence type="ECO:0000313" key="5">
    <source>
        <dbReference type="EMBL" id="GAA4519114.1"/>
    </source>
</evidence>
<evidence type="ECO:0000259" key="4">
    <source>
        <dbReference type="Pfam" id="PF00171"/>
    </source>
</evidence>
<keyword evidence="6" id="KW-1185">Reference proteome</keyword>
<accession>A0ABP8R5W3</accession>
<gene>
    <name evidence="5" type="ORF">GCM10023191_094270</name>
</gene>
<dbReference type="InterPro" id="IPR016163">
    <property type="entry name" value="Ald_DH_C"/>
</dbReference>
<feature type="active site" evidence="2">
    <location>
        <position position="260"/>
    </location>
</feature>
<dbReference type="SUPFAM" id="SSF53720">
    <property type="entry name" value="ALDH-like"/>
    <property type="match status" value="1"/>
</dbReference>
<protein>
    <submittedName>
        <fullName evidence="5">Aldehyde dehydrogenase family protein</fullName>
    </submittedName>
</protein>
<dbReference type="Proteomes" id="UP001500503">
    <property type="component" value="Unassembled WGS sequence"/>
</dbReference>
<comment type="caution">
    <text evidence="5">The sequence shown here is derived from an EMBL/GenBank/DDBJ whole genome shotgun (WGS) entry which is preliminary data.</text>
</comment>
<dbReference type="EMBL" id="BAABHF010000061">
    <property type="protein sequence ID" value="GAA4519114.1"/>
    <property type="molecule type" value="Genomic_DNA"/>
</dbReference>
<evidence type="ECO:0000256" key="1">
    <source>
        <dbReference type="ARBA" id="ARBA00023002"/>
    </source>
</evidence>
<proteinExistence type="inferred from homology"/>
<name>A0ABP8R5W3_9ACTN</name>
<comment type="similarity">
    <text evidence="3">Belongs to the aldehyde dehydrogenase family.</text>
</comment>
<dbReference type="InterPro" id="IPR016161">
    <property type="entry name" value="Ald_DH/histidinol_DH"/>
</dbReference>
<dbReference type="InterPro" id="IPR029510">
    <property type="entry name" value="Ald_DH_CS_GLU"/>
</dbReference>
<organism evidence="5 6">
    <name type="scientific">Actinoallomurus oryzae</name>
    <dbReference type="NCBI Taxonomy" id="502180"/>
    <lineage>
        <taxon>Bacteria</taxon>
        <taxon>Bacillati</taxon>
        <taxon>Actinomycetota</taxon>
        <taxon>Actinomycetes</taxon>
        <taxon>Streptosporangiales</taxon>
        <taxon>Thermomonosporaceae</taxon>
        <taxon>Actinoallomurus</taxon>
    </lineage>
</organism>
<dbReference type="PANTHER" id="PTHR11699">
    <property type="entry name" value="ALDEHYDE DEHYDROGENASE-RELATED"/>
    <property type="match status" value="1"/>
</dbReference>
<reference evidence="6" key="1">
    <citation type="journal article" date="2019" name="Int. J. Syst. Evol. Microbiol.">
        <title>The Global Catalogue of Microorganisms (GCM) 10K type strain sequencing project: providing services to taxonomists for standard genome sequencing and annotation.</title>
        <authorList>
            <consortium name="The Broad Institute Genomics Platform"/>
            <consortium name="The Broad Institute Genome Sequencing Center for Infectious Disease"/>
            <person name="Wu L."/>
            <person name="Ma J."/>
        </authorList>
    </citation>
    <scope>NUCLEOTIDE SEQUENCE [LARGE SCALE GENOMIC DNA]</scope>
    <source>
        <strain evidence="6">JCM 17933</strain>
    </source>
</reference>
<dbReference type="Gene3D" id="3.40.309.10">
    <property type="entry name" value="Aldehyde Dehydrogenase, Chain A, domain 2"/>
    <property type="match status" value="1"/>
</dbReference>
<sequence length="492" mass="52219">MTETVQAGATAPVDVPHRPMLVGGEWVDAADGARLTSVNPATEETIGTFPDAGPADVDRAVTAAREAAEGWAAVPWRRRGELLREFAARIRERAEEFARLDVADSGNPLAGMLADARSVSDEIGYYAGIASETKGFTAPQLPDSLTFTERSPYGVVGRIIPFNHPLKFAAGKIAAPLAAGNAVILKPAEQTSLSALEMGEIAADVFPPGVVSVVTGRGAGAGNALTSHPGVPRIAFTGSVPTGGAVLRAAAEHIKHVTLELGGKNPLIVFPDVDPFKAAHAAVAAMNLVRCAGQSCGSASRVYVHDDIRDAFLDALVARVGELVVGDPSEEGSDVGPLAFRAHYERVMEFIESGKREGATLLAGGRRPPHLDRGFYVEPTVFADVTEDMRIGREEIFGPVMSVFAWSDVDDVLRRANDSEYGLTANVWARDVTAAHRMARRLEAGYVYVNGTGRRPAGTAFGGWKHSGLGKENSLEELLSYTREKTVNITLT</sequence>
<dbReference type="InterPro" id="IPR016162">
    <property type="entry name" value="Ald_DH_N"/>
</dbReference>
<evidence type="ECO:0000256" key="2">
    <source>
        <dbReference type="PROSITE-ProRule" id="PRU10007"/>
    </source>
</evidence>
<keyword evidence="1 3" id="KW-0560">Oxidoreductase</keyword>
<feature type="domain" description="Aldehyde dehydrogenase" evidence="4">
    <location>
        <begin position="26"/>
        <end position="487"/>
    </location>
</feature>
<dbReference type="InterPro" id="IPR015590">
    <property type="entry name" value="Aldehyde_DH_dom"/>
</dbReference>